<evidence type="ECO:0000256" key="3">
    <source>
        <dbReference type="ARBA" id="ARBA00008919"/>
    </source>
</evidence>
<dbReference type="AlphaFoldDB" id="A0AAF3J950"/>
<comment type="caution">
    <text evidence="11">Lacks conserved residue(s) required for the propagation of feature annotation.</text>
</comment>
<keyword evidence="7" id="KW-0735">Signal-anchor</keyword>
<feature type="transmembrane region" description="Helical" evidence="11">
    <location>
        <begin position="216"/>
        <end position="236"/>
    </location>
</feature>
<comment type="subcellular location">
    <subcellularLocation>
        <location evidence="1 11">Golgi apparatus</location>
        <location evidence="1 11">Golgi stack membrane</location>
        <topology evidence="1 11">Single-pass type II membrane protein</topology>
    </subcellularLocation>
</comment>
<evidence type="ECO:0000256" key="8">
    <source>
        <dbReference type="ARBA" id="ARBA00022989"/>
    </source>
</evidence>
<keyword evidence="11" id="KW-0333">Golgi apparatus</keyword>
<dbReference type="PANTHER" id="PTHR11929:SF226">
    <property type="entry name" value="ATP-DEPENDENT DNA HELICASE-RELATED"/>
    <property type="match status" value="1"/>
</dbReference>
<dbReference type="Proteomes" id="UP000887575">
    <property type="component" value="Unassembled WGS sequence"/>
</dbReference>
<keyword evidence="10" id="KW-0325">Glycoprotein</keyword>
<evidence type="ECO:0000256" key="6">
    <source>
        <dbReference type="ARBA" id="ARBA00022692"/>
    </source>
</evidence>
<comment type="similarity">
    <text evidence="3 11">Belongs to the glycosyltransferase 10 family.</text>
</comment>
<dbReference type="InterPro" id="IPR055270">
    <property type="entry name" value="Glyco_tran_10_C"/>
</dbReference>
<evidence type="ECO:0000313" key="14">
    <source>
        <dbReference type="Proteomes" id="UP000887575"/>
    </source>
</evidence>
<evidence type="ECO:0000256" key="5">
    <source>
        <dbReference type="ARBA" id="ARBA00022679"/>
    </source>
</evidence>
<protein>
    <recommendedName>
        <fullName evidence="11">Fucosyltransferase</fullName>
        <ecNumber evidence="11">2.4.1.-</ecNumber>
    </recommendedName>
</protein>
<reference evidence="15" key="1">
    <citation type="submission" date="2024-02" db="UniProtKB">
        <authorList>
            <consortium name="WormBaseParasite"/>
        </authorList>
    </citation>
    <scope>IDENTIFICATION</scope>
</reference>
<dbReference type="Pfam" id="PF00852">
    <property type="entry name" value="Glyco_transf_10"/>
    <property type="match status" value="1"/>
</dbReference>
<feature type="transmembrane region" description="Helical" evidence="11">
    <location>
        <begin position="12"/>
        <end position="31"/>
    </location>
</feature>
<evidence type="ECO:0000256" key="9">
    <source>
        <dbReference type="ARBA" id="ARBA00023136"/>
    </source>
</evidence>
<name>A0AAF3J950_9BILA</name>
<feature type="transmembrane region" description="Helical" evidence="11">
    <location>
        <begin position="121"/>
        <end position="142"/>
    </location>
</feature>
<organism evidence="14 15">
    <name type="scientific">Mesorhabditis belari</name>
    <dbReference type="NCBI Taxonomy" id="2138241"/>
    <lineage>
        <taxon>Eukaryota</taxon>
        <taxon>Metazoa</taxon>
        <taxon>Ecdysozoa</taxon>
        <taxon>Nematoda</taxon>
        <taxon>Chromadorea</taxon>
        <taxon>Rhabditida</taxon>
        <taxon>Rhabditina</taxon>
        <taxon>Rhabditomorpha</taxon>
        <taxon>Rhabditoidea</taxon>
        <taxon>Rhabditidae</taxon>
        <taxon>Mesorhabditinae</taxon>
        <taxon>Mesorhabditis</taxon>
    </lineage>
</organism>
<evidence type="ECO:0000259" key="13">
    <source>
        <dbReference type="Pfam" id="PF17039"/>
    </source>
</evidence>
<accession>A0AAF3J950</accession>
<evidence type="ECO:0000259" key="12">
    <source>
        <dbReference type="Pfam" id="PF00852"/>
    </source>
</evidence>
<proteinExistence type="inferred from homology"/>
<feature type="transmembrane region" description="Helical" evidence="11">
    <location>
        <begin position="248"/>
        <end position="270"/>
    </location>
</feature>
<dbReference type="InterPro" id="IPR038577">
    <property type="entry name" value="GT10-like_C_sf"/>
</dbReference>
<dbReference type="WBParaSite" id="MBELARI_LOCUS4159">
    <property type="protein sequence ID" value="MBELARI_LOCUS4159"/>
    <property type="gene ID" value="MBELARI_LOCUS4159"/>
</dbReference>
<dbReference type="GO" id="GO:0032580">
    <property type="term" value="C:Golgi cisterna membrane"/>
    <property type="evidence" value="ECO:0007669"/>
    <property type="project" value="UniProtKB-SubCell"/>
</dbReference>
<dbReference type="SUPFAM" id="SSF53756">
    <property type="entry name" value="UDP-Glycosyltransferase/glycogen phosphorylase"/>
    <property type="match status" value="1"/>
</dbReference>
<comment type="pathway">
    <text evidence="2">Protein modification; protein glycosylation.</text>
</comment>
<evidence type="ECO:0000256" key="7">
    <source>
        <dbReference type="ARBA" id="ARBA00022968"/>
    </source>
</evidence>
<keyword evidence="14" id="KW-1185">Reference proteome</keyword>
<dbReference type="InterPro" id="IPR031481">
    <property type="entry name" value="Glyco_tran_10_N"/>
</dbReference>
<dbReference type="GO" id="GO:0046920">
    <property type="term" value="F:alpha-(1-&gt;3)-fucosyltransferase activity"/>
    <property type="evidence" value="ECO:0007669"/>
    <property type="project" value="TreeGrafter"/>
</dbReference>
<feature type="domain" description="Fucosyltransferase N-terminal" evidence="13">
    <location>
        <begin position="307"/>
        <end position="411"/>
    </location>
</feature>
<evidence type="ECO:0000256" key="4">
    <source>
        <dbReference type="ARBA" id="ARBA00022676"/>
    </source>
</evidence>
<feature type="domain" description="Fucosyltransferase C-terminal" evidence="12">
    <location>
        <begin position="445"/>
        <end position="617"/>
    </location>
</feature>
<dbReference type="InterPro" id="IPR001503">
    <property type="entry name" value="Glyco_trans_10"/>
</dbReference>
<keyword evidence="4 11" id="KW-0328">Glycosyltransferase</keyword>
<keyword evidence="6 11" id="KW-0812">Transmembrane</keyword>
<evidence type="ECO:0000256" key="11">
    <source>
        <dbReference type="RuleBase" id="RU003832"/>
    </source>
</evidence>
<keyword evidence="9 11" id="KW-0472">Membrane</keyword>
<evidence type="ECO:0000256" key="10">
    <source>
        <dbReference type="ARBA" id="ARBA00023180"/>
    </source>
</evidence>
<dbReference type="Pfam" id="PF17039">
    <property type="entry name" value="Glyco_tran_10_N"/>
    <property type="match status" value="1"/>
</dbReference>
<evidence type="ECO:0000256" key="1">
    <source>
        <dbReference type="ARBA" id="ARBA00004447"/>
    </source>
</evidence>
<keyword evidence="5 11" id="KW-0808">Transferase</keyword>
<dbReference type="EC" id="2.4.1.-" evidence="11"/>
<keyword evidence="8 11" id="KW-1133">Transmembrane helix</keyword>
<dbReference type="Gene3D" id="3.40.50.11660">
    <property type="entry name" value="Glycosyl transferase family 10, C-terminal domain"/>
    <property type="match status" value="1"/>
</dbReference>
<dbReference type="PANTHER" id="PTHR11929">
    <property type="entry name" value="ALPHA- 1,3 -FUCOSYLTRANSFERASE"/>
    <property type="match status" value="1"/>
</dbReference>
<evidence type="ECO:0000256" key="2">
    <source>
        <dbReference type="ARBA" id="ARBA00004922"/>
    </source>
</evidence>
<sequence length="647" mass="75037">MNETDSRDRALIAVIISASVVVILGVGITRFKVTERITPNFTHVRQQADQALANEMWNNQMLNNNSEAAIVAALHNHYSKLLKGFQAIRYTQPKTDIVYLLNMITTTGDSRETDVTAWESVAYFLPAVLVTAYIYSIAAKMIRNWVKGFFDPSQASERYTIDYDPIVEFGEFSDDFTNPSRCREKILTGAPAELSPLMGQVGLIGAIPKEETVPSILFIICLTIYIIAGTILVVAYKEYDFFTAFISFVRFIAFIESFSVLDTIGGYLVLCMCYGGQAHGIEVCLGRLDRSHHDPLSIDDSYVNARHQKIILAWNAFFGADPFFLRRDQCSLNGTCFLTTDRRFIRLADVVAFHSRDMNDLPHPMYRKQHQIYLFWTMEARENVGYFKFSRDYFNRTMSFSTHSDIRLTYGGIEFVKKSAFDGTSSRTLQPTKNYPLPSFDSFVNKTKSIFGLVSNCPYLGDDRRWEIIEKIQREYPVDMFGSCGRKRQFKNFCAKGRPDCDEVVKKEIEKRLFHFVFENSDCFGYVTEKTYRRIGYDSIPIGLRRAVYEEVDLPTSAFIFVDDFSKPKDFVAHLRYLESNETAYKEYFRWRDEYIAVEKAENWCELCERISSPDPKINFKERKMISKIYDEYAWCFQRPVWDFPYF</sequence>
<evidence type="ECO:0000313" key="15">
    <source>
        <dbReference type="WBParaSite" id="MBELARI_LOCUS4159"/>
    </source>
</evidence>